<evidence type="ECO:0000313" key="1">
    <source>
        <dbReference type="EMBL" id="RKR92775.1"/>
    </source>
</evidence>
<dbReference type="Proteomes" id="UP000277671">
    <property type="component" value="Unassembled WGS sequence"/>
</dbReference>
<sequence length="244" mass="25645">MATDVGVGDAETPRLTVTPFDGTTAATLVVTGPGGTTSTLVPYVEGTNAGVQTWITTPVTYTYPGRWVLTWTVTGTGAGVETQEVYVSASPVAGGPTWTPGRSRVANYVPTRTLVRSTATTTTKADIYPHTFDSTTRPAGVQVDRLIADGVAWVTTVAPTVTTALAETASVAAALYAAAAVERGWPDSDVSLNRATQLQQLAERTRADLVRALADETGTTPGQDHAVMPIYSFPRPVPWGDDYL</sequence>
<reference evidence="1 2" key="1">
    <citation type="submission" date="2018-10" db="EMBL/GenBank/DDBJ databases">
        <title>Sequencing the genomes of 1000 actinobacteria strains.</title>
        <authorList>
            <person name="Klenk H.-P."/>
        </authorList>
    </citation>
    <scope>NUCLEOTIDE SEQUENCE [LARGE SCALE GENOMIC DNA]</scope>
    <source>
        <strain evidence="1 2">DSM 45175</strain>
    </source>
</reference>
<keyword evidence="2" id="KW-1185">Reference proteome</keyword>
<name>A0A495JW52_9ACTN</name>
<organism evidence="1 2">
    <name type="scientific">Micromonospora pisi</name>
    <dbReference type="NCBI Taxonomy" id="589240"/>
    <lineage>
        <taxon>Bacteria</taxon>
        <taxon>Bacillati</taxon>
        <taxon>Actinomycetota</taxon>
        <taxon>Actinomycetes</taxon>
        <taxon>Micromonosporales</taxon>
        <taxon>Micromonosporaceae</taxon>
        <taxon>Micromonospora</taxon>
    </lineage>
</organism>
<gene>
    <name evidence="1" type="ORF">BDK92_7255</name>
</gene>
<proteinExistence type="predicted"/>
<comment type="caution">
    <text evidence="1">The sequence shown here is derived from an EMBL/GenBank/DDBJ whole genome shotgun (WGS) entry which is preliminary data.</text>
</comment>
<accession>A0A495JW52</accession>
<protein>
    <submittedName>
        <fullName evidence="1">Uncharacterized protein</fullName>
    </submittedName>
</protein>
<evidence type="ECO:0000313" key="2">
    <source>
        <dbReference type="Proteomes" id="UP000277671"/>
    </source>
</evidence>
<dbReference type="EMBL" id="RBKT01000001">
    <property type="protein sequence ID" value="RKR92775.1"/>
    <property type="molecule type" value="Genomic_DNA"/>
</dbReference>
<dbReference type="RefSeq" id="WP_211349484.1">
    <property type="nucleotide sequence ID" value="NZ_RBKT01000001.1"/>
</dbReference>
<dbReference type="AlphaFoldDB" id="A0A495JW52"/>